<dbReference type="Pfam" id="PF13377">
    <property type="entry name" value="Peripla_BP_3"/>
    <property type="match status" value="1"/>
</dbReference>
<feature type="domain" description="HTH lacI-type" evidence="5">
    <location>
        <begin position="5"/>
        <end position="59"/>
    </location>
</feature>
<dbReference type="EMBL" id="VMBG01000001">
    <property type="protein sequence ID" value="TSJ79564.1"/>
    <property type="molecule type" value="Genomic_DNA"/>
</dbReference>
<dbReference type="InterPro" id="IPR010982">
    <property type="entry name" value="Lambda_DNA-bd_dom_sf"/>
</dbReference>
<dbReference type="InterPro" id="IPR000843">
    <property type="entry name" value="HTH_LacI"/>
</dbReference>
<dbReference type="InterPro" id="IPR046335">
    <property type="entry name" value="LacI/GalR-like_sensor"/>
</dbReference>
<name>A0A556QSE3_9BACT</name>
<evidence type="ECO:0000256" key="3">
    <source>
        <dbReference type="ARBA" id="ARBA00023125"/>
    </source>
</evidence>
<dbReference type="OrthoDB" id="183213at2"/>
<dbReference type="Pfam" id="PF00356">
    <property type="entry name" value="LacI"/>
    <property type="match status" value="1"/>
</dbReference>
<organism evidence="6 7">
    <name type="scientific">Rariglobus hedericola</name>
    <dbReference type="NCBI Taxonomy" id="2597822"/>
    <lineage>
        <taxon>Bacteria</taxon>
        <taxon>Pseudomonadati</taxon>
        <taxon>Verrucomicrobiota</taxon>
        <taxon>Opitutia</taxon>
        <taxon>Opitutales</taxon>
        <taxon>Opitutaceae</taxon>
        <taxon>Rariglobus</taxon>
    </lineage>
</organism>
<evidence type="ECO:0000256" key="4">
    <source>
        <dbReference type="ARBA" id="ARBA00023163"/>
    </source>
</evidence>
<dbReference type="Proteomes" id="UP000315648">
    <property type="component" value="Unassembled WGS sequence"/>
</dbReference>
<dbReference type="GO" id="GO:0003700">
    <property type="term" value="F:DNA-binding transcription factor activity"/>
    <property type="evidence" value="ECO:0007669"/>
    <property type="project" value="TreeGrafter"/>
</dbReference>
<gene>
    <name evidence="6" type="ORF">FPL22_09840</name>
</gene>
<dbReference type="PROSITE" id="PS00356">
    <property type="entry name" value="HTH_LACI_1"/>
    <property type="match status" value="1"/>
</dbReference>
<keyword evidence="1" id="KW-0678">Repressor</keyword>
<keyword evidence="2" id="KW-0805">Transcription regulation</keyword>
<evidence type="ECO:0000256" key="1">
    <source>
        <dbReference type="ARBA" id="ARBA00022491"/>
    </source>
</evidence>
<protein>
    <submittedName>
        <fullName evidence="6">LacI family transcriptional regulator</fullName>
    </submittedName>
</protein>
<dbReference type="SMART" id="SM00354">
    <property type="entry name" value="HTH_LACI"/>
    <property type="match status" value="1"/>
</dbReference>
<dbReference type="InterPro" id="IPR028082">
    <property type="entry name" value="Peripla_BP_I"/>
</dbReference>
<dbReference type="Gene3D" id="1.10.260.40">
    <property type="entry name" value="lambda repressor-like DNA-binding domains"/>
    <property type="match status" value="1"/>
</dbReference>
<dbReference type="Gene3D" id="3.40.50.2300">
    <property type="match status" value="2"/>
</dbReference>
<dbReference type="SUPFAM" id="SSF53822">
    <property type="entry name" value="Periplasmic binding protein-like I"/>
    <property type="match status" value="1"/>
</dbReference>
<keyword evidence="4" id="KW-0804">Transcription</keyword>
<dbReference type="SUPFAM" id="SSF47413">
    <property type="entry name" value="lambda repressor-like DNA-binding domains"/>
    <property type="match status" value="1"/>
</dbReference>
<evidence type="ECO:0000259" key="5">
    <source>
        <dbReference type="PROSITE" id="PS50932"/>
    </source>
</evidence>
<keyword evidence="7" id="KW-1185">Reference proteome</keyword>
<dbReference type="AlphaFoldDB" id="A0A556QSE3"/>
<dbReference type="PANTHER" id="PTHR30146:SF148">
    <property type="entry name" value="HTH-TYPE TRANSCRIPTIONAL REPRESSOR PURR-RELATED"/>
    <property type="match status" value="1"/>
</dbReference>
<sequence>MPKRVTMKEVAAAAGVSAATVSRALGMDPQIPVETRERIQKIAAQLGYRPDPLLSAFARRRRGNTLGSDITTLAYITNFQTSDEWTRNPFYAPMFKGAADQALRNGYKLEHFWLREPGMTGERLSRILHNRGIAGLVVAPTPIARSRLSMDWAKFSCVTIGYSLLRPDLHRTTPHHFHAILIASRKLWRLGYTRIGLCLYASTSPRVDDLWLAGALLTQKHNPAAALKVFLFDDDTRARIPEWARAERLEVVLSDNTQALHELRRGGIRAPGEIDFATLNWSKTECEIAGIDQRPDSIGAAAIDLLIAQIQRDERGIPAMPITSMVEGTWINGPSLSKKARQA</sequence>
<dbReference type="GO" id="GO:0000976">
    <property type="term" value="F:transcription cis-regulatory region binding"/>
    <property type="evidence" value="ECO:0007669"/>
    <property type="project" value="TreeGrafter"/>
</dbReference>
<reference evidence="6 7" key="1">
    <citation type="submission" date="2019-07" db="EMBL/GenBank/DDBJ databases">
        <title>Description of 53C-WASEF.</title>
        <authorList>
            <person name="Pitt A."/>
            <person name="Hahn M.W."/>
        </authorList>
    </citation>
    <scope>NUCLEOTIDE SEQUENCE [LARGE SCALE GENOMIC DNA]</scope>
    <source>
        <strain evidence="6 7">53C-WASEF</strain>
    </source>
</reference>
<comment type="caution">
    <text evidence="6">The sequence shown here is derived from an EMBL/GenBank/DDBJ whole genome shotgun (WGS) entry which is preliminary data.</text>
</comment>
<evidence type="ECO:0000256" key="2">
    <source>
        <dbReference type="ARBA" id="ARBA00023015"/>
    </source>
</evidence>
<keyword evidence="3" id="KW-0238">DNA-binding</keyword>
<accession>A0A556QSE3</accession>
<proteinExistence type="predicted"/>
<dbReference type="PANTHER" id="PTHR30146">
    <property type="entry name" value="LACI-RELATED TRANSCRIPTIONAL REPRESSOR"/>
    <property type="match status" value="1"/>
</dbReference>
<evidence type="ECO:0000313" key="6">
    <source>
        <dbReference type="EMBL" id="TSJ79564.1"/>
    </source>
</evidence>
<dbReference type="CDD" id="cd01392">
    <property type="entry name" value="HTH_LacI"/>
    <property type="match status" value="1"/>
</dbReference>
<dbReference type="PROSITE" id="PS50932">
    <property type="entry name" value="HTH_LACI_2"/>
    <property type="match status" value="1"/>
</dbReference>
<evidence type="ECO:0000313" key="7">
    <source>
        <dbReference type="Proteomes" id="UP000315648"/>
    </source>
</evidence>